<dbReference type="PANTHER" id="PTHR48086:SF7">
    <property type="entry name" value="SODIUM-SOLUTE SYMPORTER-RELATED"/>
    <property type="match status" value="1"/>
</dbReference>
<dbReference type="GO" id="GO:0022857">
    <property type="term" value="F:transmembrane transporter activity"/>
    <property type="evidence" value="ECO:0007669"/>
    <property type="project" value="InterPro"/>
</dbReference>
<feature type="transmembrane region" description="Helical" evidence="8">
    <location>
        <begin position="308"/>
        <end position="337"/>
    </location>
</feature>
<feature type="transmembrane region" description="Helical" evidence="8">
    <location>
        <begin position="187"/>
        <end position="210"/>
    </location>
</feature>
<feature type="transmembrane region" description="Helical" evidence="8">
    <location>
        <begin position="433"/>
        <end position="455"/>
    </location>
</feature>
<keyword evidence="4 8" id="KW-0812">Transmembrane</keyword>
<dbReference type="Gene3D" id="1.20.1730.10">
    <property type="entry name" value="Sodium/glucose cotransporter"/>
    <property type="match status" value="1"/>
</dbReference>
<dbReference type="InterPro" id="IPR050277">
    <property type="entry name" value="Sodium:Solute_Symporter"/>
</dbReference>
<feature type="transmembrane region" description="Helical" evidence="8">
    <location>
        <begin position="79"/>
        <end position="101"/>
    </location>
</feature>
<keyword evidence="6 8" id="KW-0472">Membrane</keyword>
<dbReference type="PANTHER" id="PTHR48086">
    <property type="entry name" value="SODIUM/PROLINE SYMPORTER-RELATED"/>
    <property type="match status" value="1"/>
</dbReference>
<dbReference type="OrthoDB" id="3651542at2"/>
<evidence type="ECO:0000256" key="8">
    <source>
        <dbReference type="SAM" id="Phobius"/>
    </source>
</evidence>
<feature type="transmembrane region" description="Helical" evidence="8">
    <location>
        <begin position="264"/>
        <end position="288"/>
    </location>
</feature>
<dbReference type="Proteomes" id="UP000325255">
    <property type="component" value="Unassembled WGS sequence"/>
</dbReference>
<feature type="transmembrane region" description="Helical" evidence="8">
    <location>
        <begin position="410"/>
        <end position="427"/>
    </location>
</feature>
<comment type="similarity">
    <text evidence="2 7">Belongs to the sodium:solute symporter (SSF) (TC 2.A.21) family.</text>
</comment>
<feature type="transmembrane region" description="Helical" evidence="8">
    <location>
        <begin position="386"/>
        <end position="403"/>
    </location>
</feature>
<evidence type="ECO:0000256" key="2">
    <source>
        <dbReference type="ARBA" id="ARBA00006434"/>
    </source>
</evidence>
<comment type="caution">
    <text evidence="9">The sequence shown here is derived from an EMBL/GenBank/DDBJ whole genome shotgun (WGS) entry which is preliminary data.</text>
</comment>
<evidence type="ECO:0000256" key="4">
    <source>
        <dbReference type="ARBA" id="ARBA00022692"/>
    </source>
</evidence>
<dbReference type="PROSITE" id="PS50283">
    <property type="entry name" value="NA_SOLUT_SYMP_3"/>
    <property type="match status" value="1"/>
</dbReference>
<accession>A0A5M6J1B3</accession>
<dbReference type="AlphaFoldDB" id="A0A5M6J1B3"/>
<proteinExistence type="inferred from homology"/>
<organism evidence="9 10">
    <name type="scientific">Rhodovastum atsumiense</name>
    <dbReference type="NCBI Taxonomy" id="504468"/>
    <lineage>
        <taxon>Bacteria</taxon>
        <taxon>Pseudomonadati</taxon>
        <taxon>Pseudomonadota</taxon>
        <taxon>Alphaproteobacteria</taxon>
        <taxon>Acetobacterales</taxon>
        <taxon>Acetobacteraceae</taxon>
        <taxon>Rhodovastum</taxon>
    </lineage>
</organism>
<feature type="transmembrane region" description="Helical" evidence="8">
    <location>
        <begin position="6"/>
        <end position="28"/>
    </location>
</feature>
<sequence>MSEFGSIDTAIIVAMIIAYILFTSWLTVRLRSRTSAQFMVAGRALPAAVIGILLMSEFVGAKSTVGTAQEAFNSGIASAWSVIGASIGFLLFGLFFVRKLYGSGEYTISAAIAQKYGRSTMLTVSIIMIYALLLVNVGNYISGAAAISTVMKINLPVAMCIIAAVSTFYFVFGGLKGVAYVTLLHTGIKVVGVGLILGVALYATGGIQPMMDQMPAHYFTWDGKIGPATIIAWTFGTVGAIFSTQFIVQAISGSASANDARRSCLYAAALCFPLGVALALIGVAAKYLHPGINSLYALPVFLQGMNPILAGVVAVGLIASVFVSVCTVALAIASLIVRDFYVPRFKPTPEQELRATRWISLVIGVVPLVFVFAVPAILKLSFFTRALRLSISIVALIGFYLPAFRSNRGATLGLIAAAVATTVWYALGNPFGIDNMYVAAVTPILVMGLEWALGWQNKAAIEAVR</sequence>
<comment type="subcellular location">
    <subcellularLocation>
        <location evidence="1">Membrane</location>
        <topology evidence="1">Multi-pass membrane protein</topology>
    </subcellularLocation>
</comment>
<feature type="transmembrane region" description="Helical" evidence="8">
    <location>
        <begin position="153"/>
        <end position="175"/>
    </location>
</feature>
<protein>
    <submittedName>
        <fullName evidence="9">Sodium:solute symporter family protein</fullName>
    </submittedName>
</protein>
<feature type="transmembrane region" description="Helical" evidence="8">
    <location>
        <begin position="358"/>
        <end position="380"/>
    </location>
</feature>
<dbReference type="InterPro" id="IPR001734">
    <property type="entry name" value="Na/solute_symporter"/>
</dbReference>
<evidence type="ECO:0000256" key="5">
    <source>
        <dbReference type="ARBA" id="ARBA00022989"/>
    </source>
</evidence>
<dbReference type="InterPro" id="IPR038377">
    <property type="entry name" value="Na/Glc_symporter_sf"/>
</dbReference>
<feature type="transmembrane region" description="Helical" evidence="8">
    <location>
        <begin position="230"/>
        <end position="252"/>
    </location>
</feature>
<dbReference type="Pfam" id="PF00474">
    <property type="entry name" value="SSF"/>
    <property type="match status" value="1"/>
</dbReference>
<reference evidence="9 10" key="1">
    <citation type="submission" date="2019-09" db="EMBL/GenBank/DDBJ databases">
        <title>Genome sequence of Rhodovastum atsumiense, a diverse member of the Acetobacteraceae family of non-sulfur purple photosynthetic bacteria.</title>
        <authorList>
            <person name="Meyer T."/>
            <person name="Kyndt J."/>
        </authorList>
    </citation>
    <scope>NUCLEOTIDE SEQUENCE [LARGE SCALE GENOMIC DNA]</scope>
    <source>
        <strain evidence="9 10">DSM 21279</strain>
    </source>
</reference>
<evidence type="ECO:0000256" key="7">
    <source>
        <dbReference type="RuleBase" id="RU362091"/>
    </source>
</evidence>
<keyword evidence="5 8" id="KW-1133">Transmembrane helix</keyword>
<dbReference type="EMBL" id="VWPK01000006">
    <property type="protein sequence ID" value="KAA5613428.1"/>
    <property type="molecule type" value="Genomic_DNA"/>
</dbReference>
<evidence type="ECO:0000256" key="3">
    <source>
        <dbReference type="ARBA" id="ARBA00022448"/>
    </source>
</evidence>
<feature type="transmembrane region" description="Helical" evidence="8">
    <location>
        <begin position="40"/>
        <end position="59"/>
    </location>
</feature>
<evidence type="ECO:0000313" key="9">
    <source>
        <dbReference type="EMBL" id="KAA5613428.1"/>
    </source>
</evidence>
<evidence type="ECO:0000256" key="1">
    <source>
        <dbReference type="ARBA" id="ARBA00004141"/>
    </source>
</evidence>
<keyword evidence="10" id="KW-1185">Reference proteome</keyword>
<name>A0A5M6J1B3_9PROT</name>
<dbReference type="CDD" id="cd10322">
    <property type="entry name" value="SLC5sbd"/>
    <property type="match status" value="1"/>
</dbReference>
<dbReference type="GO" id="GO:0005886">
    <property type="term" value="C:plasma membrane"/>
    <property type="evidence" value="ECO:0007669"/>
    <property type="project" value="TreeGrafter"/>
</dbReference>
<evidence type="ECO:0000313" key="10">
    <source>
        <dbReference type="Proteomes" id="UP000325255"/>
    </source>
</evidence>
<keyword evidence="3" id="KW-0813">Transport</keyword>
<dbReference type="RefSeq" id="WP_150039539.1">
    <property type="nucleotide sequence ID" value="NZ_OW485601.1"/>
</dbReference>
<evidence type="ECO:0000256" key="6">
    <source>
        <dbReference type="ARBA" id="ARBA00023136"/>
    </source>
</evidence>
<gene>
    <name evidence="9" type="ORF">F1189_05055</name>
</gene>
<feature type="transmembrane region" description="Helical" evidence="8">
    <location>
        <begin position="122"/>
        <end position="141"/>
    </location>
</feature>